<dbReference type="SUPFAM" id="SSF140931">
    <property type="entry name" value="Fic-like"/>
    <property type="match status" value="1"/>
</dbReference>
<evidence type="ECO:0000256" key="5">
    <source>
        <dbReference type="ARBA" id="ARBA00034531"/>
    </source>
</evidence>
<dbReference type="PROSITE" id="PS51459">
    <property type="entry name" value="FIDO"/>
    <property type="match status" value="1"/>
</dbReference>
<dbReference type="InterPro" id="IPR036597">
    <property type="entry name" value="Fido-like_dom_sf"/>
</dbReference>
<evidence type="ECO:0000313" key="9">
    <source>
        <dbReference type="EMBL" id="SDE87077.1"/>
    </source>
</evidence>
<name>A0A1G7GG21_9FLAO</name>
<feature type="domain" description="Fido" evidence="8">
    <location>
        <begin position="51"/>
        <end position="196"/>
    </location>
</feature>
<keyword evidence="4" id="KW-0067">ATP-binding</keyword>
<evidence type="ECO:0000256" key="4">
    <source>
        <dbReference type="ARBA" id="ARBA00022840"/>
    </source>
</evidence>
<dbReference type="RefSeq" id="WP_089871005.1">
    <property type="nucleotide sequence ID" value="NZ_FNBH01000001.1"/>
</dbReference>
<evidence type="ECO:0000313" key="10">
    <source>
        <dbReference type="Proteomes" id="UP000199203"/>
    </source>
</evidence>
<dbReference type="EC" id="2.7.7.108" evidence="5"/>
<evidence type="ECO:0000256" key="7">
    <source>
        <dbReference type="ARBA" id="ARBA00048696"/>
    </source>
</evidence>
<evidence type="ECO:0000256" key="2">
    <source>
        <dbReference type="ARBA" id="ARBA00022695"/>
    </source>
</evidence>
<keyword evidence="3" id="KW-0547">Nucleotide-binding</keyword>
<organism evidence="9 10">
    <name type="scientific">Epilithonimonas hungarica</name>
    <dbReference type="NCBI Taxonomy" id="454006"/>
    <lineage>
        <taxon>Bacteria</taxon>
        <taxon>Pseudomonadati</taxon>
        <taxon>Bacteroidota</taxon>
        <taxon>Flavobacteriia</taxon>
        <taxon>Flavobacteriales</taxon>
        <taxon>Weeksellaceae</taxon>
        <taxon>Chryseobacterium group</taxon>
        <taxon>Epilithonimonas</taxon>
    </lineage>
</organism>
<dbReference type="GO" id="GO:0070733">
    <property type="term" value="F:AMPylase activity"/>
    <property type="evidence" value="ECO:0007669"/>
    <property type="project" value="UniProtKB-EC"/>
</dbReference>
<evidence type="ECO:0000256" key="6">
    <source>
        <dbReference type="ARBA" id="ARBA00047939"/>
    </source>
</evidence>
<accession>A0A1G7GG21</accession>
<dbReference type="PANTHER" id="PTHR39560">
    <property type="entry name" value="PROTEIN ADENYLYLTRANSFERASE FIC-RELATED"/>
    <property type="match status" value="1"/>
</dbReference>
<dbReference type="AlphaFoldDB" id="A0A1G7GG21"/>
<keyword evidence="10" id="KW-1185">Reference proteome</keyword>
<gene>
    <name evidence="9" type="ORF">SAMN05421825_0456</name>
</gene>
<dbReference type="Pfam" id="PF02661">
    <property type="entry name" value="Fic"/>
    <property type="match status" value="1"/>
</dbReference>
<dbReference type="Proteomes" id="UP000199203">
    <property type="component" value="Unassembled WGS sequence"/>
</dbReference>
<reference evidence="10" key="1">
    <citation type="submission" date="2016-10" db="EMBL/GenBank/DDBJ databases">
        <authorList>
            <person name="Varghese N."/>
            <person name="Submissions S."/>
        </authorList>
    </citation>
    <scope>NUCLEOTIDE SEQUENCE [LARGE SCALE GENOMIC DNA]</scope>
    <source>
        <strain evidence="10">DSM 19684</strain>
    </source>
</reference>
<keyword evidence="1" id="KW-0808">Transferase</keyword>
<evidence type="ECO:0000256" key="3">
    <source>
        <dbReference type="ARBA" id="ARBA00022741"/>
    </source>
</evidence>
<dbReference type="PANTHER" id="PTHR39560:SF1">
    <property type="entry name" value="PROTEIN ADENYLYLTRANSFERASE FIC-RELATED"/>
    <property type="match status" value="1"/>
</dbReference>
<dbReference type="InterPro" id="IPR003812">
    <property type="entry name" value="Fido"/>
</dbReference>
<dbReference type="GO" id="GO:0051302">
    <property type="term" value="P:regulation of cell division"/>
    <property type="evidence" value="ECO:0007669"/>
    <property type="project" value="TreeGrafter"/>
</dbReference>
<evidence type="ECO:0000259" key="8">
    <source>
        <dbReference type="PROSITE" id="PS51459"/>
    </source>
</evidence>
<protein>
    <recommendedName>
        <fullName evidence="5">protein adenylyltransferase</fullName>
        <ecNumber evidence="5">2.7.7.108</ecNumber>
    </recommendedName>
</protein>
<comment type="catalytic activity">
    <reaction evidence="6">
        <text>L-threonyl-[protein] + ATP = 3-O-(5'-adenylyl)-L-threonyl-[protein] + diphosphate</text>
        <dbReference type="Rhea" id="RHEA:54292"/>
        <dbReference type="Rhea" id="RHEA-COMP:11060"/>
        <dbReference type="Rhea" id="RHEA-COMP:13847"/>
        <dbReference type="ChEBI" id="CHEBI:30013"/>
        <dbReference type="ChEBI" id="CHEBI:30616"/>
        <dbReference type="ChEBI" id="CHEBI:33019"/>
        <dbReference type="ChEBI" id="CHEBI:138113"/>
        <dbReference type="EC" id="2.7.7.108"/>
    </reaction>
</comment>
<dbReference type="OrthoDB" id="9814400at2"/>
<dbReference type="EMBL" id="FNBH01000001">
    <property type="protein sequence ID" value="SDE87077.1"/>
    <property type="molecule type" value="Genomic_DNA"/>
</dbReference>
<comment type="catalytic activity">
    <reaction evidence="7">
        <text>L-tyrosyl-[protein] + ATP = O-(5'-adenylyl)-L-tyrosyl-[protein] + diphosphate</text>
        <dbReference type="Rhea" id="RHEA:54288"/>
        <dbReference type="Rhea" id="RHEA-COMP:10136"/>
        <dbReference type="Rhea" id="RHEA-COMP:13846"/>
        <dbReference type="ChEBI" id="CHEBI:30616"/>
        <dbReference type="ChEBI" id="CHEBI:33019"/>
        <dbReference type="ChEBI" id="CHEBI:46858"/>
        <dbReference type="ChEBI" id="CHEBI:83624"/>
        <dbReference type="EC" id="2.7.7.108"/>
    </reaction>
</comment>
<proteinExistence type="predicted"/>
<dbReference type="Gene3D" id="1.10.3290.10">
    <property type="entry name" value="Fido-like domain"/>
    <property type="match status" value="1"/>
</dbReference>
<sequence>MTKYNVNPDEDEILPNLLNSNSKKEIEEAEFEGFLYAEILLTTQLSDKTKFDLNYIKNIHYLALKDVYSFAGKYRTVNISKSGFMFQAARFLQESMREFENEILNNLLDKYEKFDSVFLTGDIARVHAELLYIHPFREGNGRTARLLLNLMLRKNGWGILDFTKMNEELFEKYIFAVQSASMKNYQPMIKVIELLL</sequence>
<evidence type="ECO:0000256" key="1">
    <source>
        <dbReference type="ARBA" id="ARBA00022679"/>
    </source>
</evidence>
<dbReference type="STRING" id="454006.SAMN05421825_0456"/>
<keyword evidence="2" id="KW-0548">Nucleotidyltransferase</keyword>
<dbReference type="GO" id="GO:0005524">
    <property type="term" value="F:ATP binding"/>
    <property type="evidence" value="ECO:0007669"/>
    <property type="project" value="UniProtKB-KW"/>
</dbReference>